<comment type="caution">
    <text evidence="2">The sequence shown here is derived from an EMBL/GenBank/DDBJ whole genome shotgun (WGS) entry which is preliminary data.</text>
</comment>
<accession>A0AAD9MQF7</accession>
<evidence type="ECO:0000313" key="2">
    <source>
        <dbReference type="EMBL" id="KAK2139961.1"/>
    </source>
</evidence>
<dbReference type="EMBL" id="JAODUP010001537">
    <property type="protein sequence ID" value="KAK2139961.1"/>
    <property type="molecule type" value="Genomic_DNA"/>
</dbReference>
<feature type="transmembrane region" description="Helical" evidence="1">
    <location>
        <begin position="71"/>
        <end position="93"/>
    </location>
</feature>
<feature type="transmembrane region" description="Helical" evidence="1">
    <location>
        <begin position="185"/>
        <end position="210"/>
    </location>
</feature>
<keyword evidence="1" id="KW-0812">Transmembrane</keyword>
<feature type="transmembrane region" description="Helical" evidence="1">
    <location>
        <begin position="143"/>
        <end position="165"/>
    </location>
</feature>
<name>A0AAD9MQF7_9ANNE</name>
<keyword evidence="1" id="KW-1133">Transmembrane helix</keyword>
<feature type="transmembrane region" description="Helical" evidence="1">
    <location>
        <begin position="105"/>
        <end position="131"/>
    </location>
</feature>
<evidence type="ECO:0000313" key="3">
    <source>
        <dbReference type="Proteomes" id="UP001208570"/>
    </source>
</evidence>
<sequence>MQYTWPCQVVKRVGSISGYLAEATAVTKKLTQMIPSVTIVQRTIQYQAAEPKASKQSDFAKSLVYQQYNGWLSMVLGIINILLVTLAIILNGVGFMRQNGRENDFLGNISFIMFPAAFCGFFIYLAAALAIVSSIKKTRCIIISHLVLTIIGIIFTVIFIGYSAGAIDYEVLDSNMDKVSFGISIVWMILGIIMFITVTWCSALCCKVVCGGRSNH</sequence>
<keyword evidence="1" id="KW-0472">Membrane</keyword>
<dbReference type="AlphaFoldDB" id="A0AAD9MQF7"/>
<evidence type="ECO:0000256" key="1">
    <source>
        <dbReference type="SAM" id="Phobius"/>
    </source>
</evidence>
<keyword evidence="3" id="KW-1185">Reference proteome</keyword>
<reference evidence="2" key="1">
    <citation type="journal article" date="2023" name="Mol. Biol. Evol.">
        <title>Third-Generation Sequencing Reveals the Adaptive Role of the Epigenome in Three Deep-Sea Polychaetes.</title>
        <authorList>
            <person name="Perez M."/>
            <person name="Aroh O."/>
            <person name="Sun Y."/>
            <person name="Lan Y."/>
            <person name="Juniper S.K."/>
            <person name="Young C.R."/>
            <person name="Angers B."/>
            <person name="Qian P.Y."/>
        </authorList>
    </citation>
    <scope>NUCLEOTIDE SEQUENCE</scope>
    <source>
        <strain evidence="2">P08H-3</strain>
    </source>
</reference>
<proteinExistence type="predicted"/>
<gene>
    <name evidence="2" type="ORF">LSH36_1538g00029</name>
</gene>
<organism evidence="2 3">
    <name type="scientific">Paralvinella palmiformis</name>
    <dbReference type="NCBI Taxonomy" id="53620"/>
    <lineage>
        <taxon>Eukaryota</taxon>
        <taxon>Metazoa</taxon>
        <taxon>Spiralia</taxon>
        <taxon>Lophotrochozoa</taxon>
        <taxon>Annelida</taxon>
        <taxon>Polychaeta</taxon>
        <taxon>Sedentaria</taxon>
        <taxon>Canalipalpata</taxon>
        <taxon>Terebellida</taxon>
        <taxon>Terebelliformia</taxon>
        <taxon>Alvinellidae</taxon>
        <taxon>Paralvinella</taxon>
    </lineage>
</organism>
<dbReference type="Proteomes" id="UP001208570">
    <property type="component" value="Unassembled WGS sequence"/>
</dbReference>
<protein>
    <submittedName>
        <fullName evidence="2">Uncharacterized protein</fullName>
    </submittedName>
</protein>